<gene>
    <name evidence="1" type="ORF">JD78_02676</name>
</gene>
<protein>
    <submittedName>
        <fullName evidence="1">Uncharacterized protein</fullName>
    </submittedName>
</protein>
<dbReference type="Proteomes" id="UP000321490">
    <property type="component" value="Unassembled WGS sequence"/>
</dbReference>
<comment type="caution">
    <text evidence="1">The sequence shown here is derived from an EMBL/GenBank/DDBJ whole genome shotgun (WGS) entry which is preliminary data.</text>
</comment>
<name>A0A562ISZ9_9ACTN</name>
<keyword evidence="2" id="KW-1185">Reference proteome</keyword>
<evidence type="ECO:0000313" key="2">
    <source>
        <dbReference type="Proteomes" id="UP000321490"/>
    </source>
</evidence>
<reference evidence="1 2" key="1">
    <citation type="submission" date="2019-07" db="EMBL/GenBank/DDBJ databases">
        <title>R&amp;d 2014.</title>
        <authorList>
            <person name="Klenk H.-P."/>
        </authorList>
    </citation>
    <scope>NUCLEOTIDE SEQUENCE [LARGE SCALE GENOMIC DNA]</scope>
    <source>
        <strain evidence="1 2">DSM 45764</strain>
    </source>
</reference>
<dbReference type="AlphaFoldDB" id="A0A562ISZ9"/>
<accession>A0A562ISZ9</accession>
<proteinExistence type="predicted"/>
<dbReference type="EMBL" id="VLKF01000001">
    <property type="protein sequence ID" value="TWH74141.1"/>
    <property type="molecule type" value="Genomic_DNA"/>
</dbReference>
<evidence type="ECO:0000313" key="1">
    <source>
        <dbReference type="EMBL" id="TWH74141.1"/>
    </source>
</evidence>
<sequence>MESCRRPWSADAVACLLTDGRNGATVLKKVLTWVAIAFVVFYVIQRPEDAAGIVRSAGGALSDAAQSLSAFVGSLV</sequence>
<organism evidence="1 2">
    <name type="scientific">Modestobacter roseus</name>
    <dbReference type="NCBI Taxonomy" id="1181884"/>
    <lineage>
        <taxon>Bacteria</taxon>
        <taxon>Bacillati</taxon>
        <taxon>Actinomycetota</taxon>
        <taxon>Actinomycetes</taxon>
        <taxon>Geodermatophilales</taxon>
        <taxon>Geodermatophilaceae</taxon>
        <taxon>Modestobacter</taxon>
    </lineage>
</organism>